<dbReference type="PANTHER" id="PTHR23521">
    <property type="entry name" value="TRANSPORTER MFS SUPERFAMILY"/>
    <property type="match status" value="1"/>
</dbReference>
<feature type="non-terminal residue" evidence="3">
    <location>
        <position position="107"/>
    </location>
</feature>
<dbReference type="GO" id="GO:0005886">
    <property type="term" value="C:plasma membrane"/>
    <property type="evidence" value="ECO:0007669"/>
    <property type="project" value="TreeGrafter"/>
</dbReference>
<keyword evidence="1" id="KW-0812">Transmembrane</keyword>
<accession>A0A381N7S2</accession>
<dbReference type="PROSITE" id="PS50850">
    <property type="entry name" value="MFS"/>
    <property type="match status" value="1"/>
</dbReference>
<dbReference type="Gene3D" id="1.20.1250.20">
    <property type="entry name" value="MFS general substrate transporter like domains"/>
    <property type="match status" value="1"/>
</dbReference>
<keyword evidence="1" id="KW-0472">Membrane</keyword>
<dbReference type="EMBL" id="UINC01000182">
    <property type="protein sequence ID" value="SUZ50671.1"/>
    <property type="molecule type" value="Genomic_DNA"/>
</dbReference>
<feature type="transmembrane region" description="Helical" evidence="1">
    <location>
        <begin position="63"/>
        <end position="81"/>
    </location>
</feature>
<evidence type="ECO:0000256" key="1">
    <source>
        <dbReference type="SAM" id="Phobius"/>
    </source>
</evidence>
<evidence type="ECO:0000259" key="2">
    <source>
        <dbReference type="PROSITE" id="PS50850"/>
    </source>
</evidence>
<feature type="domain" description="Major facilitator superfamily (MFS) profile" evidence="2">
    <location>
        <begin position="1"/>
        <end position="107"/>
    </location>
</feature>
<dbReference type="InterPro" id="IPR020846">
    <property type="entry name" value="MFS_dom"/>
</dbReference>
<protein>
    <recommendedName>
        <fullName evidence="2">Major facilitator superfamily (MFS) profile domain-containing protein</fullName>
    </recommendedName>
</protein>
<dbReference type="InterPro" id="IPR036259">
    <property type="entry name" value="MFS_trans_sf"/>
</dbReference>
<feature type="transmembrane region" description="Helical" evidence="1">
    <location>
        <begin position="31"/>
        <end position="51"/>
    </location>
</feature>
<dbReference type="Pfam" id="PF07690">
    <property type="entry name" value="MFS_1"/>
    <property type="match status" value="1"/>
</dbReference>
<proteinExistence type="predicted"/>
<dbReference type="InterPro" id="IPR011701">
    <property type="entry name" value="MFS"/>
</dbReference>
<dbReference type="SUPFAM" id="SSF103473">
    <property type="entry name" value="MFS general substrate transporter"/>
    <property type="match status" value="1"/>
</dbReference>
<sequence length="107" mass="11739">MLSVMLLMMGNSLFTTLIALRADIEGYPNEMIGLMTSAYFFGFAIGTLRTGPIINRVGHIRSFAAFAAITSATMLSFLLILEPWAWVVLRIIMGASIAGCFIVNESW</sequence>
<organism evidence="3">
    <name type="scientific">marine metagenome</name>
    <dbReference type="NCBI Taxonomy" id="408172"/>
    <lineage>
        <taxon>unclassified sequences</taxon>
        <taxon>metagenomes</taxon>
        <taxon>ecological metagenomes</taxon>
    </lineage>
</organism>
<gene>
    <name evidence="3" type="ORF">METZ01_LOCUS3525</name>
</gene>
<evidence type="ECO:0000313" key="3">
    <source>
        <dbReference type="EMBL" id="SUZ50671.1"/>
    </source>
</evidence>
<feature type="transmembrane region" description="Helical" evidence="1">
    <location>
        <begin position="87"/>
        <end position="104"/>
    </location>
</feature>
<dbReference type="AlphaFoldDB" id="A0A381N7S2"/>
<name>A0A381N7S2_9ZZZZ</name>
<dbReference type="GO" id="GO:0022857">
    <property type="term" value="F:transmembrane transporter activity"/>
    <property type="evidence" value="ECO:0007669"/>
    <property type="project" value="InterPro"/>
</dbReference>
<dbReference type="PANTHER" id="PTHR23521:SF3">
    <property type="entry name" value="MFS TRANSPORTER"/>
    <property type="match status" value="1"/>
</dbReference>
<keyword evidence="1" id="KW-1133">Transmembrane helix</keyword>
<reference evidence="3" key="1">
    <citation type="submission" date="2018-05" db="EMBL/GenBank/DDBJ databases">
        <authorList>
            <person name="Lanie J.A."/>
            <person name="Ng W.-L."/>
            <person name="Kazmierczak K.M."/>
            <person name="Andrzejewski T.M."/>
            <person name="Davidsen T.M."/>
            <person name="Wayne K.J."/>
            <person name="Tettelin H."/>
            <person name="Glass J.I."/>
            <person name="Rusch D."/>
            <person name="Podicherti R."/>
            <person name="Tsui H.-C.T."/>
            <person name="Winkler M.E."/>
        </authorList>
    </citation>
    <scope>NUCLEOTIDE SEQUENCE</scope>
</reference>